<dbReference type="Pfam" id="PF23627">
    <property type="entry name" value="LisH_WDR26"/>
    <property type="match status" value="1"/>
</dbReference>
<feature type="repeat" description="WD" evidence="3">
    <location>
        <begin position="596"/>
        <end position="625"/>
    </location>
</feature>
<feature type="region of interest" description="Disordered" evidence="4">
    <location>
        <begin position="1"/>
        <end position="58"/>
    </location>
</feature>
<evidence type="ECO:0000259" key="5">
    <source>
        <dbReference type="PROSITE" id="PS50897"/>
    </source>
</evidence>
<sequence length="674" mass="74229">MRLSESDHDSILSSSPDVTAQAGPSSASGFDLPSNGITNGNGHAPMTNGNTPAIMGNGVQNHSRSIARVNLPGTTLYEDSYVDREEFVRLVIQSLRDVGYVESAATLEAESGYIMEEPEVAQFRQYIFDGSWAKAEAALLRLGVSDPDGLMDAQFLIRQQKYLELLEAKKTTAALHVLRNELTPLGVDPDQLHTLSSLIMCSEPEDLRRRVGWDGASGTSRRQLLHSLHNYIPSSLMIPQRRFSTLLHQARAYQRYRCVYHNSPSDATAFSLYSDHQCNKSDFPRVTTIILQVHTDEVWNMEWSHDGLYLASASKDKSAIIWRTGSSAAHEAGPHQDWTPHFILRDHPYPVGCLAWSKDDSVLLTSADNFIKLWNTKTGVCINTLNEHTDMVTALSWLPDGSGFISGGLDRKIIHWEADGKPRDAWGTTAIRITDLAVTPDFTRLVAVGMEIQPGLPSTVEATQPRGAPAGDSLTPSGGNPPLPIASKGAHRMIVFDFPTKQTELSIRLEGELTSVKVSQNSQYALINHAPDEIHLWDLNAGRVARKYTGQRQGRHVIRSCFGGVDGNFVVSGNGNVYVWHRDTGALLEVLSGHGEGSVNSVAWNPRNERMFASCSDDNTIRIWEAPPPEMSIDSILHNPSRTPPFPGKGKGKTQQRWDEDDVDPVSGSNATRI</sequence>
<dbReference type="InterPro" id="IPR001680">
    <property type="entry name" value="WD40_rpt"/>
</dbReference>
<dbReference type="STRING" id="1095629.A0A0C9X958"/>
<dbReference type="InterPro" id="IPR051350">
    <property type="entry name" value="WD_repeat-ST_regulator"/>
</dbReference>
<dbReference type="PROSITE" id="PS50294">
    <property type="entry name" value="WD_REPEATS_REGION"/>
    <property type="match status" value="3"/>
</dbReference>
<evidence type="ECO:0000313" key="6">
    <source>
        <dbReference type="EMBL" id="KIK08775.1"/>
    </source>
</evidence>
<dbReference type="Pfam" id="PF21889">
    <property type="entry name" value="TPR1-like_2nd"/>
    <property type="match status" value="1"/>
</dbReference>
<evidence type="ECO:0000313" key="7">
    <source>
        <dbReference type="Proteomes" id="UP000054477"/>
    </source>
</evidence>
<dbReference type="SUPFAM" id="SSF50978">
    <property type="entry name" value="WD40 repeat-like"/>
    <property type="match status" value="1"/>
</dbReference>
<dbReference type="Proteomes" id="UP000054477">
    <property type="component" value="Unassembled WGS sequence"/>
</dbReference>
<dbReference type="GO" id="GO:0034657">
    <property type="term" value="C:GID complex"/>
    <property type="evidence" value="ECO:0007669"/>
    <property type="project" value="TreeGrafter"/>
</dbReference>
<dbReference type="GO" id="GO:0043161">
    <property type="term" value="P:proteasome-mediated ubiquitin-dependent protein catabolic process"/>
    <property type="evidence" value="ECO:0007669"/>
    <property type="project" value="TreeGrafter"/>
</dbReference>
<dbReference type="PROSITE" id="PS00678">
    <property type="entry name" value="WD_REPEATS_1"/>
    <property type="match status" value="1"/>
</dbReference>
<name>A0A0C9X958_9AGAR</name>
<dbReference type="PROSITE" id="PS50897">
    <property type="entry name" value="CTLH"/>
    <property type="match status" value="1"/>
</dbReference>
<reference evidence="6 7" key="1">
    <citation type="submission" date="2014-04" db="EMBL/GenBank/DDBJ databases">
        <authorList>
            <consortium name="DOE Joint Genome Institute"/>
            <person name="Kuo A."/>
            <person name="Kohler A."/>
            <person name="Nagy L.G."/>
            <person name="Floudas D."/>
            <person name="Copeland A."/>
            <person name="Barry K.W."/>
            <person name="Cichocki N."/>
            <person name="Veneault-Fourrey C."/>
            <person name="LaButti K."/>
            <person name="Lindquist E.A."/>
            <person name="Lipzen A."/>
            <person name="Lundell T."/>
            <person name="Morin E."/>
            <person name="Murat C."/>
            <person name="Sun H."/>
            <person name="Tunlid A."/>
            <person name="Henrissat B."/>
            <person name="Grigoriev I.V."/>
            <person name="Hibbett D.S."/>
            <person name="Martin F."/>
            <person name="Nordberg H.P."/>
            <person name="Cantor M.N."/>
            <person name="Hua S.X."/>
        </authorList>
    </citation>
    <scope>NUCLEOTIDE SEQUENCE [LARGE SCALE GENOMIC DNA]</scope>
    <source>
        <strain evidence="6 7">LaAM-08-1</strain>
    </source>
</reference>
<dbReference type="InterPro" id="IPR054080">
    <property type="entry name" value="TPR1-like_2nd"/>
</dbReference>
<accession>A0A0C9X958</accession>
<dbReference type="OrthoDB" id="972532at2759"/>
<evidence type="ECO:0000256" key="3">
    <source>
        <dbReference type="PROSITE-ProRule" id="PRU00221"/>
    </source>
</evidence>
<dbReference type="InterPro" id="IPR015943">
    <property type="entry name" value="WD40/YVTN_repeat-like_dom_sf"/>
</dbReference>
<keyword evidence="7" id="KW-1185">Reference proteome</keyword>
<reference evidence="7" key="2">
    <citation type="submission" date="2015-01" db="EMBL/GenBank/DDBJ databases">
        <title>Evolutionary Origins and Diversification of the Mycorrhizal Mutualists.</title>
        <authorList>
            <consortium name="DOE Joint Genome Institute"/>
            <consortium name="Mycorrhizal Genomics Consortium"/>
            <person name="Kohler A."/>
            <person name="Kuo A."/>
            <person name="Nagy L.G."/>
            <person name="Floudas D."/>
            <person name="Copeland A."/>
            <person name="Barry K.W."/>
            <person name="Cichocki N."/>
            <person name="Veneault-Fourrey C."/>
            <person name="LaButti K."/>
            <person name="Lindquist E.A."/>
            <person name="Lipzen A."/>
            <person name="Lundell T."/>
            <person name="Morin E."/>
            <person name="Murat C."/>
            <person name="Riley R."/>
            <person name="Ohm R."/>
            <person name="Sun H."/>
            <person name="Tunlid A."/>
            <person name="Henrissat B."/>
            <person name="Grigoriev I.V."/>
            <person name="Hibbett D.S."/>
            <person name="Martin F."/>
        </authorList>
    </citation>
    <scope>NUCLEOTIDE SEQUENCE [LARGE SCALE GENOMIC DNA]</scope>
    <source>
        <strain evidence="7">LaAM-08-1</strain>
    </source>
</reference>
<evidence type="ECO:0000256" key="1">
    <source>
        <dbReference type="ARBA" id="ARBA00022574"/>
    </source>
</evidence>
<feature type="repeat" description="WD" evidence="3">
    <location>
        <begin position="344"/>
        <end position="384"/>
    </location>
</feature>
<dbReference type="InterPro" id="IPR019775">
    <property type="entry name" value="WD40_repeat_CS"/>
</dbReference>
<evidence type="ECO:0000256" key="2">
    <source>
        <dbReference type="ARBA" id="ARBA00022737"/>
    </source>
</evidence>
<feature type="compositionally biased region" description="Basic and acidic residues" evidence="4">
    <location>
        <begin position="1"/>
        <end position="10"/>
    </location>
</feature>
<dbReference type="CDD" id="cd00200">
    <property type="entry name" value="WD40"/>
    <property type="match status" value="1"/>
</dbReference>
<feature type="repeat" description="WD" evidence="3">
    <location>
        <begin position="385"/>
        <end position="417"/>
    </location>
</feature>
<evidence type="ECO:0000256" key="4">
    <source>
        <dbReference type="SAM" id="MobiDB-lite"/>
    </source>
</evidence>
<dbReference type="Gene3D" id="2.130.10.10">
    <property type="entry name" value="YVTN repeat-like/Quinoprotein amine dehydrogenase"/>
    <property type="match status" value="2"/>
</dbReference>
<feature type="compositionally biased region" description="Polar residues" evidence="4">
    <location>
        <begin position="35"/>
        <end position="51"/>
    </location>
</feature>
<dbReference type="PANTHER" id="PTHR22838:SF0">
    <property type="entry name" value="WD REPEAT-CONTAINING PROTEIN 26"/>
    <property type="match status" value="1"/>
</dbReference>
<dbReference type="PROSITE" id="PS50082">
    <property type="entry name" value="WD_REPEATS_2"/>
    <property type="match status" value="4"/>
</dbReference>
<dbReference type="InterPro" id="IPR006595">
    <property type="entry name" value="CTLH_C"/>
</dbReference>
<gene>
    <name evidence="6" type="ORF">K443DRAFT_658781</name>
</gene>
<dbReference type="PANTHER" id="PTHR22838">
    <property type="entry name" value="WD REPEAT PROTEIN 26-RELATED"/>
    <property type="match status" value="1"/>
</dbReference>
<feature type="repeat" description="WD" evidence="3">
    <location>
        <begin position="291"/>
        <end position="332"/>
    </location>
</feature>
<feature type="region of interest" description="Disordered" evidence="4">
    <location>
        <begin position="457"/>
        <end position="479"/>
    </location>
</feature>
<keyword evidence="2" id="KW-0677">Repeat</keyword>
<proteinExistence type="predicted"/>
<dbReference type="EMBL" id="KN838541">
    <property type="protein sequence ID" value="KIK08775.1"/>
    <property type="molecule type" value="Genomic_DNA"/>
</dbReference>
<feature type="region of interest" description="Disordered" evidence="4">
    <location>
        <begin position="632"/>
        <end position="674"/>
    </location>
</feature>
<keyword evidence="1 3" id="KW-0853">WD repeat</keyword>
<dbReference type="PROSITE" id="PS50896">
    <property type="entry name" value="LISH"/>
    <property type="match status" value="1"/>
</dbReference>
<dbReference type="InterPro" id="IPR006594">
    <property type="entry name" value="LisH"/>
</dbReference>
<dbReference type="HOGENOM" id="CLU_000288_57_25_1"/>
<feature type="domain" description="CTLH" evidence="5">
    <location>
        <begin position="151"/>
        <end position="173"/>
    </location>
</feature>
<dbReference type="InterPro" id="IPR036322">
    <property type="entry name" value="WD40_repeat_dom_sf"/>
</dbReference>
<organism evidence="6 7">
    <name type="scientific">Laccaria amethystina LaAM-08-1</name>
    <dbReference type="NCBI Taxonomy" id="1095629"/>
    <lineage>
        <taxon>Eukaryota</taxon>
        <taxon>Fungi</taxon>
        <taxon>Dikarya</taxon>
        <taxon>Basidiomycota</taxon>
        <taxon>Agaricomycotina</taxon>
        <taxon>Agaricomycetes</taxon>
        <taxon>Agaricomycetidae</taxon>
        <taxon>Agaricales</taxon>
        <taxon>Agaricineae</taxon>
        <taxon>Hydnangiaceae</taxon>
        <taxon>Laccaria</taxon>
    </lineage>
</organism>
<protein>
    <recommendedName>
        <fullName evidence="5">CTLH domain-containing protein</fullName>
    </recommendedName>
</protein>
<dbReference type="AlphaFoldDB" id="A0A0C9X958"/>
<dbReference type="SMART" id="SM00320">
    <property type="entry name" value="WD40"/>
    <property type="match status" value="5"/>
</dbReference>
<dbReference type="Pfam" id="PF00400">
    <property type="entry name" value="WD40"/>
    <property type="match status" value="4"/>
</dbReference>